<reference evidence="2" key="1">
    <citation type="submission" date="2021-03" db="EMBL/GenBank/DDBJ databases">
        <title>Acanthopleuribacteraceae sp. M133.</title>
        <authorList>
            <person name="Wang G."/>
        </authorList>
    </citation>
    <scope>NUCLEOTIDE SEQUENCE</scope>
    <source>
        <strain evidence="2">M133</strain>
    </source>
</reference>
<dbReference type="PANTHER" id="PTHR41786">
    <property type="entry name" value="MOTILITY ACCESSORY FACTOR MAF"/>
    <property type="match status" value="1"/>
</dbReference>
<accession>A0A8A4TVU8</accession>
<keyword evidence="3" id="KW-1185">Reference proteome</keyword>
<dbReference type="KEGG" id="scor:J3U87_16695"/>
<protein>
    <submittedName>
        <fullName evidence="2">Motility associated factor glycosyltransferase family protein</fullName>
    </submittedName>
</protein>
<dbReference type="Pfam" id="PF01973">
    <property type="entry name" value="MptE-like"/>
    <property type="match status" value="1"/>
</dbReference>
<dbReference type="PANTHER" id="PTHR41786:SF1">
    <property type="entry name" value="6-HYDROXYMETHYLPTERIN DIPHOSPHOKINASE MPTE-LIKE DOMAIN-CONTAINING PROTEIN"/>
    <property type="match status" value="1"/>
</dbReference>
<feature type="domain" description="6-hydroxymethylpterin diphosphokinase MptE-like" evidence="1">
    <location>
        <begin position="196"/>
        <end position="366"/>
    </location>
</feature>
<dbReference type="Proteomes" id="UP000663929">
    <property type="component" value="Chromosome"/>
</dbReference>
<dbReference type="AlphaFoldDB" id="A0A8A4TVU8"/>
<proteinExistence type="predicted"/>
<dbReference type="RefSeq" id="WP_237384185.1">
    <property type="nucleotide sequence ID" value="NZ_CP071793.1"/>
</dbReference>
<name>A0A8A4TVU8_SULCO</name>
<organism evidence="2 3">
    <name type="scientific">Sulfidibacter corallicola</name>
    <dbReference type="NCBI Taxonomy" id="2818388"/>
    <lineage>
        <taxon>Bacteria</taxon>
        <taxon>Pseudomonadati</taxon>
        <taxon>Acidobacteriota</taxon>
        <taxon>Holophagae</taxon>
        <taxon>Acanthopleuribacterales</taxon>
        <taxon>Acanthopleuribacteraceae</taxon>
        <taxon>Sulfidibacter</taxon>
    </lineage>
</organism>
<evidence type="ECO:0000313" key="2">
    <source>
        <dbReference type="EMBL" id="QTD54086.1"/>
    </source>
</evidence>
<gene>
    <name evidence="2" type="ORF">J3U87_16695</name>
</gene>
<evidence type="ECO:0000259" key="1">
    <source>
        <dbReference type="Pfam" id="PF01973"/>
    </source>
</evidence>
<sequence length="610" mass="68355">MPENLEARNRAFLKEYDPDLLDELAQIGGTAQHPEPARKGGLALRYRDAWVHGRYDPLKEATKLVQSPAAQLHIHVGFGLGHALIADEVSASSRVLIFEPFPDLLRTMLHHVDLARLLPQKQAILCGSEPRFKELLARLLPIQPGALKLVLLPAHRQLMPNVDAWLKRIVAEARFQKELGRRTIDRLMPLFTRAALEALPHSTRLPGVERLADRFKDVPAVIVSPGPSLARNLAALRPYRNQVLVFALARTARPLECAGIAPDFLVHMESQPFYQSIADCTNLGQTHFLLSDKAEIPFFTHSHGHTFVYGNPTNLVGTWLAQQFPERMKRHHLDSGGSVANDACSLAVAFGCNPVILIGQDLSVSDHYYTMPEFNQNFCHVAEDERMVPGYFGRPVRSLTNYHQFLLWFGDFAARIRWRDPGRLLVNATQGGAEIPHFEKRKLREVLRRYVGDAMPDLDIVEEAAAIDPEETLSHSECLALLRRTQNQVTQIEALCRQFLSFAAKLQALADEATPDALVLLQQHLPYLETYHRAYAEIQQGLPIISGFIQSELHEIEEMDPTKVAEEADDLTRLLVEIRNDLSRMAATYGAVLSGCEAVAPILAKLTDKS</sequence>
<dbReference type="InterPro" id="IPR002826">
    <property type="entry name" value="MptE-like"/>
</dbReference>
<evidence type="ECO:0000313" key="3">
    <source>
        <dbReference type="Proteomes" id="UP000663929"/>
    </source>
</evidence>
<dbReference type="EMBL" id="CP071793">
    <property type="protein sequence ID" value="QTD54086.1"/>
    <property type="molecule type" value="Genomic_DNA"/>
</dbReference>